<evidence type="ECO:0000313" key="13">
    <source>
        <dbReference type="Proteomes" id="UP000191154"/>
    </source>
</evidence>
<dbReference type="InterPro" id="IPR033480">
    <property type="entry name" value="sCache_2"/>
</dbReference>
<dbReference type="SMART" id="SM01049">
    <property type="entry name" value="Cache_2"/>
    <property type="match status" value="1"/>
</dbReference>
<dbReference type="SUPFAM" id="SSF58104">
    <property type="entry name" value="Methyl-accepting chemotaxis protein (MCP) signaling domain"/>
    <property type="match status" value="1"/>
</dbReference>
<dbReference type="GO" id="GO:0007165">
    <property type="term" value="P:signal transduction"/>
    <property type="evidence" value="ECO:0007669"/>
    <property type="project" value="UniProtKB-KW"/>
</dbReference>
<evidence type="ECO:0000256" key="1">
    <source>
        <dbReference type="ARBA" id="ARBA00004651"/>
    </source>
</evidence>
<gene>
    <name evidence="12" type="primary">mcp4_3</name>
    <name evidence="12" type="ORF">CLOSAC_08620</name>
</gene>
<evidence type="ECO:0000259" key="10">
    <source>
        <dbReference type="PROSITE" id="PS50111"/>
    </source>
</evidence>
<evidence type="ECO:0000256" key="2">
    <source>
        <dbReference type="ARBA" id="ARBA00022475"/>
    </source>
</evidence>
<evidence type="ECO:0000256" key="4">
    <source>
        <dbReference type="ARBA" id="ARBA00022989"/>
    </source>
</evidence>
<evidence type="ECO:0000256" key="8">
    <source>
        <dbReference type="PROSITE-ProRule" id="PRU00284"/>
    </source>
</evidence>
<comment type="subcellular location">
    <subcellularLocation>
        <location evidence="1">Cell membrane</location>
        <topology evidence="1">Multi-pass membrane protein</topology>
    </subcellularLocation>
</comment>
<proteinExistence type="inferred from homology"/>
<dbReference type="GO" id="GO:0005886">
    <property type="term" value="C:plasma membrane"/>
    <property type="evidence" value="ECO:0007669"/>
    <property type="project" value="UniProtKB-SubCell"/>
</dbReference>
<evidence type="ECO:0000256" key="6">
    <source>
        <dbReference type="ARBA" id="ARBA00023224"/>
    </source>
</evidence>
<evidence type="ECO:0000256" key="3">
    <source>
        <dbReference type="ARBA" id="ARBA00022692"/>
    </source>
</evidence>
<organism evidence="12 13">
    <name type="scientific">Clostridium saccharobutylicum</name>
    <dbReference type="NCBI Taxonomy" id="169679"/>
    <lineage>
        <taxon>Bacteria</taxon>
        <taxon>Bacillati</taxon>
        <taxon>Bacillota</taxon>
        <taxon>Clostridia</taxon>
        <taxon>Eubacteriales</taxon>
        <taxon>Clostridiaceae</taxon>
        <taxon>Clostridium</taxon>
    </lineage>
</organism>
<dbReference type="InterPro" id="IPR004089">
    <property type="entry name" value="MCPsignal_dom"/>
</dbReference>
<protein>
    <submittedName>
        <fullName evidence="12">Methyl-accepting chemotaxis protein 4</fullName>
    </submittedName>
</protein>
<dbReference type="EMBL" id="LZYZ01000001">
    <property type="protein sequence ID" value="OOM16591.1"/>
    <property type="molecule type" value="Genomic_DNA"/>
</dbReference>
<keyword evidence="3 9" id="KW-0812">Transmembrane</keyword>
<dbReference type="PANTHER" id="PTHR32089:SF112">
    <property type="entry name" value="LYSOZYME-LIKE PROTEIN-RELATED"/>
    <property type="match status" value="1"/>
</dbReference>
<dbReference type="Proteomes" id="UP000191154">
    <property type="component" value="Unassembled WGS sequence"/>
</dbReference>
<dbReference type="PROSITE" id="PS50885">
    <property type="entry name" value="HAMP"/>
    <property type="match status" value="1"/>
</dbReference>
<keyword evidence="6 8" id="KW-0807">Transducer</keyword>
<dbReference type="PANTHER" id="PTHR32089">
    <property type="entry name" value="METHYL-ACCEPTING CHEMOTAXIS PROTEIN MCPB"/>
    <property type="match status" value="1"/>
</dbReference>
<name>A0A1S8NK23_CLOSA</name>
<dbReference type="Pfam" id="PF00015">
    <property type="entry name" value="MCPsignal"/>
    <property type="match status" value="1"/>
</dbReference>
<keyword evidence="5 9" id="KW-0472">Membrane</keyword>
<dbReference type="SMART" id="SM00304">
    <property type="entry name" value="HAMP"/>
    <property type="match status" value="1"/>
</dbReference>
<sequence>MKSLKSKIILMNVLIATLVAVLIGVISISDLKRSNSKSIAQYEEVLRSNYDNNIKGQTENVITLLNGIYNKQVNGELTDVQAKDEAKYLIKTLRYNNDGYFWIDDVNANLIAHPILKEQEGSNRINETDKNGNKLIQNIINVATKDGGGFTDYYYIKPNESGVSPKRAYSQEFKPYGWIISTGNYVDDIDKQIAEKTTELNNTTTKIIVLLVVIIVVLLVIAILIAIKVSANLTKPLTKIEALAQRLAKYDFSEDIVVNDKTEFGKTAIALNKAQKNVKELIKNINGQAMDLTASTEELSALTQEVTNRVLEMNKSTEQIVENMGESSESAHQINQCMKEINLSVNELSTKSTDGSGISISFKEKSLELKNKTNEALGNTEKMYDEKEDKILEAIKAGGVVKEVSKMVEAISDIAEQTNLLALNAAIEAARAGEQGRGFAVVSEEVRKLAEESSNSATSIQETVGKIQSAFRKLSDNSGEVLGFINKEVKGQFNEFILSGQYYYDNAEQISKISEDIAAMSQQLNASVEEINSMVQTMSDNSERSTRNSTEILDGIKEATTSMEQVAATAENQAILAQKLQGLLNDFKI</sequence>
<feature type="domain" description="Methyl-accepting transducer" evidence="10">
    <location>
        <begin position="295"/>
        <end position="553"/>
    </location>
</feature>
<dbReference type="Pfam" id="PF00672">
    <property type="entry name" value="HAMP"/>
    <property type="match status" value="1"/>
</dbReference>
<dbReference type="RefSeq" id="WP_077864288.1">
    <property type="nucleotide sequence ID" value="NZ_LZYZ01000001.1"/>
</dbReference>
<reference evidence="12 13" key="1">
    <citation type="submission" date="2016-05" db="EMBL/GenBank/DDBJ databases">
        <title>Microbial solvent formation.</title>
        <authorList>
            <person name="Poehlein A."/>
            <person name="Montoya Solano J.D."/>
            <person name="Flitsch S."/>
            <person name="Krabben P."/>
            <person name="Duerre P."/>
            <person name="Daniel R."/>
        </authorList>
    </citation>
    <scope>NUCLEOTIDE SEQUENCE [LARGE SCALE GENOMIC DNA]</scope>
    <source>
        <strain evidence="12 13">L1-8</strain>
    </source>
</reference>
<accession>A0A1S8NK23</accession>
<evidence type="ECO:0000259" key="11">
    <source>
        <dbReference type="PROSITE" id="PS50885"/>
    </source>
</evidence>
<dbReference type="AlphaFoldDB" id="A0A1S8NK23"/>
<dbReference type="Gene3D" id="3.30.450.20">
    <property type="entry name" value="PAS domain"/>
    <property type="match status" value="1"/>
</dbReference>
<comment type="caution">
    <text evidence="12">The sequence shown here is derived from an EMBL/GenBank/DDBJ whole genome shotgun (WGS) entry which is preliminary data.</text>
</comment>
<comment type="similarity">
    <text evidence="7">Belongs to the methyl-accepting chemotaxis (MCP) protein family.</text>
</comment>
<dbReference type="Pfam" id="PF17200">
    <property type="entry name" value="sCache_2"/>
    <property type="match status" value="1"/>
</dbReference>
<evidence type="ECO:0000256" key="5">
    <source>
        <dbReference type="ARBA" id="ARBA00023136"/>
    </source>
</evidence>
<keyword evidence="2" id="KW-1003">Cell membrane</keyword>
<dbReference type="PROSITE" id="PS50111">
    <property type="entry name" value="CHEMOTAXIS_TRANSDUC_2"/>
    <property type="match status" value="1"/>
</dbReference>
<evidence type="ECO:0000256" key="9">
    <source>
        <dbReference type="SAM" id="Phobius"/>
    </source>
</evidence>
<dbReference type="STRING" id="169679.CSACC_42500"/>
<dbReference type="CDD" id="cd06225">
    <property type="entry name" value="HAMP"/>
    <property type="match status" value="1"/>
</dbReference>
<feature type="domain" description="HAMP" evidence="11">
    <location>
        <begin position="231"/>
        <end position="283"/>
    </location>
</feature>
<dbReference type="InterPro" id="IPR003660">
    <property type="entry name" value="HAMP_dom"/>
</dbReference>
<evidence type="ECO:0000256" key="7">
    <source>
        <dbReference type="ARBA" id="ARBA00029447"/>
    </source>
</evidence>
<dbReference type="SMART" id="SM00283">
    <property type="entry name" value="MA"/>
    <property type="match status" value="1"/>
</dbReference>
<keyword evidence="4 9" id="KW-1133">Transmembrane helix</keyword>
<evidence type="ECO:0000313" key="12">
    <source>
        <dbReference type="EMBL" id="OOM16591.1"/>
    </source>
</evidence>
<dbReference type="Gene3D" id="1.10.287.950">
    <property type="entry name" value="Methyl-accepting chemotaxis protein"/>
    <property type="match status" value="1"/>
</dbReference>
<feature type="transmembrane region" description="Helical" evidence="9">
    <location>
        <begin position="207"/>
        <end position="227"/>
    </location>
</feature>